<sequence length="412" mass="47028">MTDSSSEPAPYKVHENRIHATPPEEIPIEIVSDDEMALLENALAAAAGARVSLAGKALFPPGFHRNVRSIKTISALSKRRPSGGSETDFEDFVNCHGGSTEKDGNGEARSFLDRFRRKKGLSVTDITSTEWCEKQMKFDLLFGKRRTTKAMKAGSARHEKLEQEVVRKVKVHVISVEDRWATRFMNFIIGAHQLLLDGLTRELPIICFLEGIWMVGVIDEVRMPVCGTERNPILVDIKTRVRNSLPAEPQRRNGRFQLMCYKHMWDKSVGKKFPTKQFFDYYKLNPRHILSEDIRENAANAGLPAENLDEILTYYRNTCSMLPVADSQLLLRYELQKDHSVLGEDQFAYDQDWVEDEIRTCLEFWHGEREATYPPEQERWKCSFCEYASVCPVRDIGDATTSQSVDSRQGST</sequence>
<dbReference type="AlphaFoldDB" id="A0A8B8QIL1"/>
<evidence type="ECO:0000313" key="3">
    <source>
        <dbReference type="RefSeq" id="XP_030546072.1"/>
    </source>
</evidence>
<reference evidence="3" key="1">
    <citation type="submission" date="2025-08" db="UniProtKB">
        <authorList>
            <consortium name="RefSeq"/>
        </authorList>
    </citation>
    <scope>IDENTIFICATION</scope>
    <source>
        <tissue evidence="3">Leaf</tissue>
    </source>
</reference>
<keyword evidence="3" id="KW-0378">Hydrolase</keyword>
<dbReference type="PANTHER" id="PTHR14464">
    <property type="entry name" value="EXONUCLEASE V"/>
    <property type="match status" value="1"/>
</dbReference>
<organism evidence="2 3">
    <name type="scientific">Rhodamnia argentea</name>
    <dbReference type="NCBI Taxonomy" id="178133"/>
    <lineage>
        <taxon>Eukaryota</taxon>
        <taxon>Viridiplantae</taxon>
        <taxon>Streptophyta</taxon>
        <taxon>Embryophyta</taxon>
        <taxon>Tracheophyta</taxon>
        <taxon>Spermatophyta</taxon>
        <taxon>Magnoliopsida</taxon>
        <taxon>eudicotyledons</taxon>
        <taxon>Gunneridae</taxon>
        <taxon>Pentapetalae</taxon>
        <taxon>rosids</taxon>
        <taxon>malvids</taxon>
        <taxon>Myrtales</taxon>
        <taxon>Myrtaceae</taxon>
        <taxon>Myrtoideae</taxon>
        <taxon>Myrteae</taxon>
        <taxon>Australasian group</taxon>
        <taxon>Rhodamnia</taxon>
    </lineage>
</organism>
<keyword evidence="3" id="KW-0540">Nuclease</keyword>
<dbReference type="GO" id="GO:0045145">
    <property type="term" value="F:single-stranded DNA 5'-3' DNA exonuclease activity"/>
    <property type="evidence" value="ECO:0007669"/>
    <property type="project" value="InterPro"/>
</dbReference>
<keyword evidence="3" id="KW-0269">Exonuclease</keyword>
<evidence type="ECO:0000313" key="2">
    <source>
        <dbReference type="Proteomes" id="UP000827889"/>
    </source>
</evidence>
<comment type="similarity">
    <text evidence="1">Belongs to the EXO5 family.</text>
</comment>
<dbReference type="Pfam" id="PF09810">
    <property type="entry name" value="Exo5"/>
    <property type="match status" value="3"/>
</dbReference>
<dbReference type="PANTHER" id="PTHR14464:SF4">
    <property type="entry name" value="EXONUCLEASE V"/>
    <property type="match status" value="1"/>
</dbReference>
<dbReference type="RefSeq" id="XP_030546072.1">
    <property type="nucleotide sequence ID" value="XM_030690212.2"/>
</dbReference>
<accession>A0A8B8QIL1</accession>
<dbReference type="InterPro" id="IPR019190">
    <property type="entry name" value="EXOV"/>
</dbReference>
<gene>
    <name evidence="3" type="primary">LOC115752164</name>
</gene>
<dbReference type="OrthoDB" id="354769at2759"/>
<protein>
    <submittedName>
        <fullName evidence="3">Exonuclease V, chloroplastic</fullName>
    </submittedName>
</protein>
<evidence type="ECO:0000256" key="1">
    <source>
        <dbReference type="ARBA" id="ARBA00009797"/>
    </source>
</evidence>
<proteinExistence type="inferred from homology"/>
<dbReference type="Proteomes" id="UP000827889">
    <property type="component" value="Chromosome 6"/>
</dbReference>
<name>A0A8B8QIL1_9MYRT</name>
<dbReference type="GO" id="GO:0005634">
    <property type="term" value="C:nucleus"/>
    <property type="evidence" value="ECO:0007669"/>
    <property type="project" value="TreeGrafter"/>
</dbReference>
<dbReference type="GO" id="GO:0036297">
    <property type="term" value="P:interstrand cross-link repair"/>
    <property type="evidence" value="ECO:0007669"/>
    <property type="project" value="TreeGrafter"/>
</dbReference>
<dbReference type="KEGG" id="rarg:115752164"/>
<dbReference type="InterPro" id="IPR011604">
    <property type="entry name" value="PDDEXK-like_dom_sf"/>
</dbReference>
<dbReference type="GeneID" id="115752164"/>
<keyword evidence="2" id="KW-1185">Reference proteome</keyword>
<dbReference type="Gene3D" id="3.90.320.10">
    <property type="match status" value="1"/>
</dbReference>